<keyword evidence="1" id="KW-0472">Membrane</keyword>
<reference evidence="2 3" key="1">
    <citation type="journal article" date="2015" name="BMC Genomics">
        <title>Genome mining reveals unlocked bioactive potential of marine Gram-negative bacteria.</title>
        <authorList>
            <person name="Machado H."/>
            <person name="Sonnenschein E.C."/>
            <person name="Melchiorsen J."/>
            <person name="Gram L."/>
        </authorList>
    </citation>
    <scope>NUCLEOTIDE SEQUENCE [LARGE SCALE GENOMIC DNA]</scope>
    <source>
        <strain evidence="2 3">S4054</strain>
    </source>
</reference>
<evidence type="ECO:0000313" key="2">
    <source>
        <dbReference type="EMBL" id="KKE84979.1"/>
    </source>
</evidence>
<feature type="transmembrane region" description="Helical" evidence="1">
    <location>
        <begin position="6"/>
        <end position="34"/>
    </location>
</feature>
<dbReference type="RefSeq" id="WP_046354664.1">
    <property type="nucleotide sequence ID" value="NZ_AUXW01000079.1"/>
</dbReference>
<name>A0A0F6AHW1_9GAMM</name>
<feature type="transmembrane region" description="Helical" evidence="1">
    <location>
        <begin position="55"/>
        <end position="74"/>
    </location>
</feature>
<accession>A0A0F6AHW1</accession>
<feature type="transmembrane region" description="Helical" evidence="1">
    <location>
        <begin position="80"/>
        <end position="107"/>
    </location>
</feature>
<proteinExistence type="predicted"/>
<dbReference type="PATRIC" id="fig|1129367.4.peg.828"/>
<dbReference type="AlphaFoldDB" id="A0A0F6AHW1"/>
<sequence length="125" mass="13463">MLLGYIFVIALIKASLLGLGVISIAIALSALLVIKFAPLTITPASQKQFNLIYKVALFGHLSAYAGLLLKAFFIDGMEDIPAFIVSHLVLHHLLCAAVAGVATFMALRIFIAHRSKDSSQLRSNL</sequence>
<gene>
    <name evidence="2" type="ORF">N479_05990</name>
</gene>
<dbReference type="EMBL" id="AUXW01000079">
    <property type="protein sequence ID" value="KKE84979.1"/>
    <property type="molecule type" value="Genomic_DNA"/>
</dbReference>
<keyword evidence="1" id="KW-0812">Transmembrane</keyword>
<keyword evidence="1" id="KW-1133">Transmembrane helix</keyword>
<organism evidence="2 3">
    <name type="scientific">Pseudoalteromonas luteoviolacea S4054</name>
    <dbReference type="NCBI Taxonomy" id="1129367"/>
    <lineage>
        <taxon>Bacteria</taxon>
        <taxon>Pseudomonadati</taxon>
        <taxon>Pseudomonadota</taxon>
        <taxon>Gammaproteobacteria</taxon>
        <taxon>Alteromonadales</taxon>
        <taxon>Pseudoalteromonadaceae</taxon>
        <taxon>Pseudoalteromonas</taxon>
    </lineage>
</organism>
<protein>
    <submittedName>
        <fullName evidence="2">Uncharacterized protein</fullName>
    </submittedName>
</protein>
<evidence type="ECO:0000256" key="1">
    <source>
        <dbReference type="SAM" id="Phobius"/>
    </source>
</evidence>
<comment type="caution">
    <text evidence="2">The sequence shown here is derived from an EMBL/GenBank/DDBJ whole genome shotgun (WGS) entry which is preliminary data.</text>
</comment>
<evidence type="ECO:0000313" key="3">
    <source>
        <dbReference type="Proteomes" id="UP000033434"/>
    </source>
</evidence>
<dbReference type="Proteomes" id="UP000033434">
    <property type="component" value="Unassembled WGS sequence"/>
</dbReference>